<feature type="domain" description="SsuA/THI5-like" evidence="2">
    <location>
        <begin position="57"/>
        <end position="255"/>
    </location>
</feature>
<dbReference type="PANTHER" id="PTHR30024">
    <property type="entry name" value="ALIPHATIC SULFONATES-BINDING PROTEIN-RELATED"/>
    <property type="match status" value="1"/>
</dbReference>
<dbReference type="Proteomes" id="UP000633136">
    <property type="component" value="Unassembled WGS sequence"/>
</dbReference>
<accession>A0A917ENK7</accession>
<evidence type="ECO:0000256" key="1">
    <source>
        <dbReference type="SAM" id="MobiDB-lite"/>
    </source>
</evidence>
<reference evidence="3" key="2">
    <citation type="submission" date="2020-09" db="EMBL/GenBank/DDBJ databases">
        <authorList>
            <person name="Sun Q."/>
            <person name="Zhou Y."/>
        </authorList>
    </citation>
    <scope>NUCLEOTIDE SEQUENCE</scope>
    <source>
        <strain evidence="3">CGMCC 1.15388</strain>
    </source>
</reference>
<dbReference type="RefSeq" id="WP_188682373.1">
    <property type="nucleotide sequence ID" value="NZ_BMIS01000001.1"/>
</dbReference>
<dbReference type="PROSITE" id="PS51257">
    <property type="entry name" value="PROKAR_LIPOPROTEIN"/>
    <property type="match status" value="1"/>
</dbReference>
<sequence length="354" mass="38140">MPSTARRIPRSAQAVSGAAAVMLLVTACGGESDGELEVLNIDFATYNPLSLIILEHGWLEEELDDLGTEVTWVQSHGSNQANENLRAGNLHVGSAAGSAALLNRSVGADVHTFYVESQPEWAALVAQPDSEVQGPDDLEGATVAATLATDPFFFLAQTLDEASLTLDDVEVQSLQHADGRQALENGDVDAWMGLDPIMGDAELAGAELVHRDVDFNTYSTVNATADFLEDYPEVAQTVTDVYEQARQWAEENPEETAEILAEHAGIDLEVAELVLDERVNFDISPVPGDDLHGSLEPVGPFFVENGDVDTEEQVDEALEELFWTEYAEQAEPTDAEGSEDAAHEADIAEDEDDA</sequence>
<dbReference type="InterPro" id="IPR015168">
    <property type="entry name" value="SsuA/THI5"/>
</dbReference>
<comment type="caution">
    <text evidence="3">The sequence shown here is derived from an EMBL/GenBank/DDBJ whole genome shotgun (WGS) entry which is preliminary data.</text>
</comment>
<gene>
    <name evidence="3" type="ORF">GCM10011401_04070</name>
</gene>
<reference evidence="3" key="1">
    <citation type="journal article" date="2014" name="Int. J. Syst. Evol. Microbiol.">
        <title>Complete genome sequence of Corynebacterium casei LMG S-19264T (=DSM 44701T), isolated from a smear-ripened cheese.</title>
        <authorList>
            <consortium name="US DOE Joint Genome Institute (JGI-PGF)"/>
            <person name="Walter F."/>
            <person name="Albersmeier A."/>
            <person name="Kalinowski J."/>
            <person name="Ruckert C."/>
        </authorList>
    </citation>
    <scope>NUCLEOTIDE SEQUENCE</scope>
    <source>
        <strain evidence="3">CGMCC 1.15388</strain>
    </source>
</reference>
<dbReference type="Gene3D" id="3.40.190.10">
    <property type="entry name" value="Periplasmic binding protein-like II"/>
    <property type="match status" value="2"/>
</dbReference>
<proteinExistence type="predicted"/>
<organism evidence="3 4">
    <name type="scientific">Nesterenkonia cremea</name>
    <dbReference type="NCBI Taxonomy" id="1882340"/>
    <lineage>
        <taxon>Bacteria</taxon>
        <taxon>Bacillati</taxon>
        <taxon>Actinomycetota</taxon>
        <taxon>Actinomycetes</taxon>
        <taxon>Micrococcales</taxon>
        <taxon>Micrococcaceae</taxon>
        <taxon>Nesterenkonia</taxon>
    </lineage>
</organism>
<keyword evidence="4" id="KW-1185">Reference proteome</keyword>
<evidence type="ECO:0000313" key="4">
    <source>
        <dbReference type="Proteomes" id="UP000633136"/>
    </source>
</evidence>
<dbReference type="SUPFAM" id="SSF53850">
    <property type="entry name" value="Periplasmic binding protein-like II"/>
    <property type="match status" value="1"/>
</dbReference>
<feature type="region of interest" description="Disordered" evidence="1">
    <location>
        <begin position="326"/>
        <end position="354"/>
    </location>
</feature>
<name>A0A917ENK7_9MICC</name>
<dbReference type="Pfam" id="PF09084">
    <property type="entry name" value="NMT1"/>
    <property type="match status" value="1"/>
</dbReference>
<evidence type="ECO:0000259" key="2">
    <source>
        <dbReference type="Pfam" id="PF09084"/>
    </source>
</evidence>
<protein>
    <submittedName>
        <fullName evidence="3">ABC transporter substrate-binding protein</fullName>
    </submittedName>
</protein>
<dbReference type="EMBL" id="BMIS01000001">
    <property type="protein sequence ID" value="GGE60383.1"/>
    <property type="molecule type" value="Genomic_DNA"/>
</dbReference>
<dbReference type="PANTHER" id="PTHR30024:SF21">
    <property type="entry name" value="ABC TRANSPORTER SUBSTRATE-BINDING PROTEIN"/>
    <property type="match status" value="1"/>
</dbReference>
<evidence type="ECO:0000313" key="3">
    <source>
        <dbReference type="EMBL" id="GGE60383.1"/>
    </source>
</evidence>
<dbReference type="AlphaFoldDB" id="A0A917ENK7"/>